<evidence type="ECO:0000313" key="2">
    <source>
        <dbReference type="EMBL" id="PVE10282.1"/>
    </source>
</evidence>
<proteinExistence type="predicted"/>
<dbReference type="InterPro" id="IPR011008">
    <property type="entry name" value="Dimeric_a/b-barrel"/>
</dbReference>
<comment type="caution">
    <text evidence="2">The sequence shown here is derived from an EMBL/GenBank/DDBJ whole genome shotgun (WGS) entry which is preliminary data.</text>
</comment>
<name>A0A2T7T567_9ACTN</name>
<reference evidence="2 3" key="1">
    <citation type="submission" date="2013-12" db="EMBL/GenBank/DDBJ databases">
        <title>Annotated genome of Streptomyces scopuliridis.</title>
        <authorList>
            <person name="Olson J.B."/>
        </authorList>
    </citation>
    <scope>NUCLEOTIDE SEQUENCE [LARGE SCALE GENOMIC DNA]</scope>
    <source>
        <strain evidence="2 3">RB72</strain>
    </source>
</reference>
<dbReference type="OrthoDB" id="255603at2"/>
<dbReference type="Pfam" id="PF03992">
    <property type="entry name" value="ABM"/>
    <property type="match status" value="1"/>
</dbReference>
<dbReference type="RefSeq" id="WP_030349734.1">
    <property type="nucleotide sequence ID" value="NZ_AZSP01000219.1"/>
</dbReference>
<gene>
    <name evidence="2" type="ORF">Y717_35245</name>
</gene>
<dbReference type="AlphaFoldDB" id="A0A2T7T567"/>
<dbReference type="Proteomes" id="UP000245992">
    <property type="component" value="Unassembled WGS sequence"/>
</dbReference>
<dbReference type="InterPro" id="IPR007138">
    <property type="entry name" value="ABM_dom"/>
</dbReference>
<dbReference type="SUPFAM" id="SSF54909">
    <property type="entry name" value="Dimeric alpha+beta barrel"/>
    <property type="match status" value="1"/>
</dbReference>
<evidence type="ECO:0000313" key="3">
    <source>
        <dbReference type="Proteomes" id="UP000245992"/>
    </source>
</evidence>
<accession>A0A2T7T567</accession>
<feature type="domain" description="ABM" evidence="1">
    <location>
        <begin position="3"/>
        <end position="67"/>
    </location>
</feature>
<keyword evidence="3" id="KW-1185">Reference proteome</keyword>
<protein>
    <recommendedName>
        <fullName evidence="1">ABM domain-containing protein</fullName>
    </recommendedName>
</protein>
<dbReference type="EMBL" id="AZSP01000219">
    <property type="protein sequence ID" value="PVE10282.1"/>
    <property type="molecule type" value="Genomic_DNA"/>
</dbReference>
<organism evidence="2 3">
    <name type="scientific">Streptomyces scopuliridis RB72</name>
    <dbReference type="NCBI Taxonomy" id="1440053"/>
    <lineage>
        <taxon>Bacteria</taxon>
        <taxon>Bacillati</taxon>
        <taxon>Actinomycetota</taxon>
        <taxon>Actinomycetes</taxon>
        <taxon>Kitasatosporales</taxon>
        <taxon>Streptomycetaceae</taxon>
        <taxon>Streptomyces</taxon>
    </lineage>
</organism>
<sequence>MTVVRITRFRTDPANDQAMIDKRATLIAAVRESFPGLTEARLGRLGDGSWVDHWYWESAAAMEKALAAAPTIPEAGPAFALTTDSTAETAEIVAVV</sequence>
<evidence type="ECO:0000259" key="1">
    <source>
        <dbReference type="Pfam" id="PF03992"/>
    </source>
</evidence>